<feature type="region of interest" description="Disordered" evidence="1">
    <location>
        <begin position="20"/>
        <end position="92"/>
    </location>
</feature>
<feature type="chain" id="PRO_5020298417" evidence="2">
    <location>
        <begin position="23"/>
        <end position="92"/>
    </location>
</feature>
<dbReference type="GeneID" id="99684099"/>
<comment type="caution">
    <text evidence="3">The sequence shown here is derived from an EMBL/GenBank/DDBJ whole genome shotgun (WGS) entry which is preliminary data.</text>
</comment>
<dbReference type="RefSeq" id="WP_132645230.1">
    <property type="nucleotide sequence ID" value="NZ_CP181386.1"/>
</dbReference>
<feature type="signal peptide" evidence="2">
    <location>
        <begin position="1"/>
        <end position="22"/>
    </location>
</feature>
<dbReference type="InterPro" id="IPR021455">
    <property type="entry name" value="DUF3106"/>
</dbReference>
<name>A0A4R2MGR8_RUBGE</name>
<sequence>MTKLLPALLLAVAASLSTGAFAQSAGSERREAMKEKWESMTPEQQAQARDKLRQRWQQMTPEEREAAKKRLAGRRGAKADAAPAAAPAASGS</sequence>
<evidence type="ECO:0000256" key="2">
    <source>
        <dbReference type="SAM" id="SignalP"/>
    </source>
</evidence>
<evidence type="ECO:0000256" key="1">
    <source>
        <dbReference type="SAM" id="MobiDB-lite"/>
    </source>
</evidence>
<accession>A0A4R2MGR8</accession>
<protein>
    <submittedName>
        <fullName evidence="3">Uncharacterized protein DUF3106</fullName>
    </submittedName>
</protein>
<feature type="compositionally biased region" description="Low complexity" evidence="1">
    <location>
        <begin position="79"/>
        <end position="92"/>
    </location>
</feature>
<dbReference type="OrthoDB" id="9157567at2"/>
<evidence type="ECO:0000313" key="4">
    <source>
        <dbReference type="Proteomes" id="UP000295106"/>
    </source>
</evidence>
<dbReference type="AlphaFoldDB" id="A0A4R2MGR8"/>
<reference evidence="3 4" key="1">
    <citation type="submission" date="2019-03" db="EMBL/GenBank/DDBJ databases">
        <title>Genomic Encyclopedia of Type Strains, Phase IV (KMG-IV): sequencing the most valuable type-strain genomes for metagenomic binning, comparative biology and taxonomic classification.</title>
        <authorList>
            <person name="Goeker M."/>
        </authorList>
    </citation>
    <scope>NUCLEOTIDE SEQUENCE [LARGE SCALE GENOMIC DNA]</scope>
    <source>
        <strain evidence="3 4">DSM 1709</strain>
    </source>
</reference>
<feature type="compositionally biased region" description="Basic and acidic residues" evidence="1">
    <location>
        <begin position="27"/>
        <end position="38"/>
    </location>
</feature>
<proteinExistence type="predicted"/>
<evidence type="ECO:0000313" key="3">
    <source>
        <dbReference type="EMBL" id="TCP03764.1"/>
    </source>
</evidence>
<dbReference type="EMBL" id="SLXD01000003">
    <property type="protein sequence ID" value="TCP03764.1"/>
    <property type="molecule type" value="Genomic_DNA"/>
</dbReference>
<dbReference type="Pfam" id="PF11304">
    <property type="entry name" value="DUF3106"/>
    <property type="match status" value="1"/>
</dbReference>
<keyword evidence="2" id="KW-0732">Signal</keyword>
<dbReference type="Proteomes" id="UP000295106">
    <property type="component" value="Unassembled WGS sequence"/>
</dbReference>
<gene>
    <name evidence="3" type="ORF">EV684_1038</name>
</gene>
<organism evidence="3 4">
    <name type="scientific">Rubrivivax gelatinosus</name>
    <name type="common">Rhodocyclus gelatinosus</name>
    <name type="synonym">Rhodopseudomonas gelatinosa</name>
    <dbReference type="NCBI Taxonomy" id="28068"/>
    <lineage>
        <taxon>Bacteria</taxon>
        <taxon>Pseudomonadati</taxon>
        <taxon>Pseudomonadota</taxon>
        <taxon>Betaproteobacteria</taxon>
        <taxon>Burkholderiales</taxon>
        <taxon>Sphaerotilaceae</taxon>
        <taxon>Rubrivivax</taxon>
    </lineage>
</organism>